<reference evidence="8" key="2">
    <citation type="submission" date="2020-09" db="EMBL/GenBank/DDBJ databases">
        <authorList>
            <person name="Sun Q."/>
            <person name="Zhou Y."/>
        </authorList>
    </citation>
    <scope>NUCLEOTIDE SEQUENCE</scope>
    <source>
        <strain evidence="8">CGMCC 1.15725</strain>
    </source>
</reference>
<evidence type="ECO:0000256" key="2">
    <source>
        <dbReference type="ARBA" id="ARBA00007358"/>
    </source>
</evidence>
<dbReference type="PANTHER" id="PTHR11496:SF102">
    <property type="entry name" value="ALCOHOL DEHYDROGENASE 4"/>
    <property type="match status" value="1"/>
</dbReference>
<gene>
    <name evidence="8" type="primary">gbsB</name>
    <name evidence="8" type="ORF">GCM10011611_17510</name>
</gene>
<dbReference type="Gene3D" id="1.20.1090.10">
    <property type="entry name" value="Dehydroquinate synthase-like - alpha domain"/>
    <property type="match status" value="1"/>
</dbReference>
<feature type="domain" description="Alcohol dehydrogenase iron-type/glycerol dehydrogenase GldA" evidence="6">
    <location>
        <begin position="11"/>
        <end position="178"/>
    </location>
</feature>
<comment type="similarity">
    <text evidence="2">Belongs to the iron-containing alcohol dehydrogenase family.</text>
</comment>
<dbReference type="EMBL" id="BMJQ01000004">
    <property type="protein sequence ID" value="GGF12388.1"/>
    <property type="molecule type" value="Genomic_DNA"/>
</dbReference>
<evidence type="ECO:0000256" key="3">
    <source>
        <dbReference type="ARBA" id="ARBA00023002"/>
    </source>
</evidence>
<evidence type="ECO:0000256" key="5">
    <source>
        <dbReference type="ARBA" id="ARBA00049243"/>
    </source>
</evidence>
<evidence type="ECO:0000259" key="7">
    <source>
        <dbReference type="Pfam" id="PF25137"/>
    </source>
</evidence>
<dbReference type="GO" id="GO:0046872">
    <property type="term" value="F:metal ion binding"/>
    <property type="evidence" value="ECO:0007669"/>
    <property type="project" value="InterPro"/>
</dbReference>
<accession>A0A8J3E2Q9</accession>
<organism evidence="8 9">
    <name type="scientific">Aliidongia dinghuensis</name>
    <dbReference type="NCBI Taxonomy" id="1867774"/>
    <lineage>
        <taxon>Bacteria</taxon>
        <taxon>Pseudomonadati</taxon>
        <taxon>Pseudomonadota</taxon>
        <taxon>Alphaproteobacteria</taxon>
        <taxon>Rhodospirillales</taxon>
        <taxon>Dongiaceae</taxon>
        <taxon>Aliidongia</taxon>
    </lineage>
</organism>
<evidence type="ECO:0000313" key="9">
    <source>
        <dbReference type="Proteomes" id="UP000646365"/>
    </source>
</evidence>
<dbReference type="GO" id="GO:0004022">
    <property type="term" value="F:alcohol dehydrogenase (NAD+) activity"/>
    <property type="evidence" value="ECO:0007669"/>
    <property type="project" value="UniProtKB-EC"/>
</dbReference>
<dbReference type="InterPro" id="IPR056798">
    <property type="entry name" value="ADH_Fe_C"/>
</dbReference>
<dbReference type="InterPro" id="IPR001670">
    <property type="entry name" value="ADH_Fe/GldA"/>
</dbReference>
<sequence length="384" mass="39633">MSGFTLDRVPRLVQEAGALDRIGETASRLGQGAPVLLVADPGLAAAGIIDRAQGALRGSGLGVVTFSAFKSDPSCAQIDAGAELARNERAGVVVALGGGSALDVGKAVAALAPEAAPASHYQLCQHPLPARPLPKICVPTTSGTGSETTRTVVASTDEGAKIWLWGDELKADEVVLDPTLTVGLPPHLTAATGIDALVHAAEASTNANAFTANDLYCHAAIRLVARQLPEAMARPDDLAARAGLQLAAAFAGIGIDNAGTAIAHNIGHALASLRPVHHGRAVGLAMLATLPWNTEEDPEGRFAAVADAMGAGRDARALPGAFERLLREVGIKVSLAGEGHDDVTPERLAAQMAAPENMPMRRSNRRPVTDEDAARFARILLTQH</sequence>
<evidence type="ECO:0000256" key="4">
    <source>
        <dbReference type="ARBA" id="ARBA00023027"/>
    </source>
</evidence>
<dbReference type="Pfam" id="PF00465">
    <property type="entry name" value="Fe-ADH"/>
    <property type="match status" value="1"/>
</dbReference>
<dbReference type="RefSeq" id="WP_189044712.1">
    <property type="nucleotide sequence ID" value="NZ_BMJQ01000004.1"/>
</dbReference>
<dbReference type="InterPro" id="IPR039697">
    <property type="entry name" value="Alcohol_dehydrogenase_Fe"/>
</dbReference>
<keyword evidence="3" id="KW-0560">Oxidoreductase</keyword>
<dbReference type="Pfam" id="PF25137">
    <property type="entry name" value="ADH_Fe_C"/>
    <property type="match status" value="1"/>
</dbReference>
<keyword evidence="9" id="KW-1185">Reference proteome</keyword>
<comment type="caution">
    <text evidence="8">The sequence shown here is derived from an EMBL/GenBank/DDBJ whole genome shotgun (WGS) entry which is preliminary data.</text>
</comment>
<reference evidence="8" key="1">
    <citation type="journal article" date="2014" name="Int. J. Syst. Evol. Microbiol.">
        <title>Complete genome sequence of Corynebacterium casei LMG S-19264T (=DSM 44701T), isolated from a smear-ripened cheese.</title>
        <authorList>
            <consortium name="US DOE Joint Genome Institute (JGI-PGF)"/>
            <person name="Walter F."/>
            <person name="Albersmeier A."/>
            <person name="Kalinowski J."/>
            <person name="Ruckert C."/>
        </authorList>
    </citation>
    <scope>NUCLEOTIDE SEQUENCE</scope>
    <source>
        <strain evidence="8">CGMCC 1.15725</strain>
    </source>
</reference>
<dbReference type="Proteomes" id="UP000646365">
    <property type="component" value="Unassembled WGS sequence"/>
</dbReference>
<protein>
    <submittedName>
        <fullName evidence="8">Alcohol dehydrogenase</fullName>
    </submittedName>
</protein>
<name>A0A8J3E2Q9_9PROT</name>
<dbReference type="FunFam" id="3.40.50.1970:FF:000003">
    <property type="entry name" value="Alcohol dehydrogenase, iron-containing"/>
    <property type="match status" value="1"/>
</dbReference>
<comment type="cofactor">
    <cofactor evidence="1">
        <name>Fe cation</name>
        <dbReference type="ChEBI" id="CHEBI:24875"/>
    </cofactor>
</comment>
<dbReference type="SUPFAM" id="SSF56796">
    <property type="entry name" value="Dehydroquinate synthase-like"/>
    <property type="match status" value="1"/>
</dbReference>
<keyword evidence="4" id="KW-0520">NAD</keyword>
<feature type="domain" description="Fe-containing alcohol dehydrogenase-like C-terminal" evidence="7">
    <location>
        <begin position="189"/>
        <end position="371"/>
    </location>
</feature>
<evidence type="ECO:0000259" key="6">
    <source>
        <dbReference type="Pfam" id="PF00465"/>
    </source>
</evidence>
<evidence type="ECO:0000313" key="8">
    <source>
        <dbReference type="EMBL" id="GGF12388.1"/>
    </source>
</evidence>
<dbReference type="AlphaFoldDB" id="A0A8J3E2Q9"/>
<dbReference type="InterPro" id="IPR018211">
    <property type="entry name" value="ADH_Fe_CS"/>
</dbReference>
<dbReference type="PROSITE" id="PS00913">
    <property type="entry name" value="ADH_IRON_1"/>
    <property type="match status" value="1"/>
</dbReference>
<proteinExistence type="inferred from homology"/>
<dbReference type="PANTHER" id="PTHR11496">
    <property type="entry name" value="ALCOHOL DEHYDROGENASE"/>
    <property type="match status" value="1"/>
</dbReference>
<comment type="catalytic activity">
    <reaction evidence="5">
        <text>a primary alcohol + NAD(+) = an aldehyde + NADH + H(+)</text>
        <dbReference type="Rhea" id="RHEA:10736"/>
        <dbReference type="ChEBI" id="CHEBI:15378"/>
        <dbReference type="ChEBI" id="CHEBI:15734"/>
        <dbReference type="ChEBI" id="CHEBI:17478"/>
        <dbReference type="ChEBI" id="CHEBI:57540"/>
        <dbReference type="ChEBI" id="CHEBI:57945"/>
        <dbReference type="EC" id="1.1.1.1"/>
    </reaction>
</comment>
<dbReference type="Gene3D" id="3.40.50.1970">
    <property type="match status" value="1"/>
</dbReference>
<evidence type="ECO:0000256" key="1">
    <source>
        <dbReference type="ARBA" id="ARBA00001962"/>
    </source>
</evidence>